<gene>
    <name evidence="4" type="ORF">AB0C36_31085</name>
</gene>
<keyword evidence="2" id="KW-0732">Signal</keyword>
<comment type="caution">
    <text evidence="4">The sequence shown here is derived from an EMBL/GenBank/DDBJ whole genome shotgun (WGS) entry which is preliminary data.</text>
</comment>
<organism evidence="4 5">
    <name type="scientific">Streptodolium elevatio</name>
    <dbReference type="NCBI Taxonomy" id="3157996"/>
    <lineage>
        <taxon>Bacteria</taxon>
        <taxon>Bacillati</taxon>
        <taxon>Actinomycetota</taxon>
        <taxon>Actinomycetes</taxon>
        <taxon>Kitasatosporales</taxon>
        <taxon>Streptomycetaceae</taxon>
        <taxon>Streptodolium</taxon>
    </lineage>
</organism>
<dbReference type="InterPro" id="IPR056303">
    <property type="entry name" value="AMIN-like"/>
</dbReference>
<evidence type="ECO:0000259" key="3">
    <source>
        <dbReference type="Pfam" id="PF24837"/>
    </source>
</evidence>
<proteinExistence type="predicted"/>
<dbReference type="EMBL" id="JBEZFP010000105">
    <property type="protein sequence ID" value="MEU8137941.1"/>
    <property type="molecule type" value="Genomic_DNA"/>
</dbReference>
<protein>
    <recommendedName>
        <fullName evidence="3">AMIN-like domain-containing protein</fullName>
    </recommendedName>
</protein>
<evidence type="ECO:0000313" key="4">
    <source>
        <dbReference type="EMBL" id="MEU8137941.1"/>
    </source>
</evidence>
<evidence type="ECO:0000256" key="1">
    <source>
        <dbReference type="SAM" id="MobiDB-lite"/>
    </source>
</evidence>
<reference evidence="4 5" key="1">
    <citation type="submission" date="2024-06" db="EMBL/GenBank/DDBJ databases">
        <title>The Natural Products Discovery Center: Release of the First 8490 Sequenced Strains for Exploring Actinobacteria Biosynthetic Diversity.</title>
        <authorList>
            <person name="Kalkreuter E."/>
            <person name="Kautsar S.A."/>
            <person name="Yang D."/>
            <person name="Bader C.D."/>
            <person name="Teijaro C.N."/>
            <person name="Fluegel L."/>
            <person name="Davis C.M."/>
            <person name="Simpson J.R."/>
            <person name="Lauterbach L."/>
            <person name="Steele A.D."/>
            <person name="Gui C."/>
            <person name="Meng S."/>
            <person name="Li G."/>
            <person name="Viehrig K."/>
            <person name="Ye F."/>
            <person name="Su P."/>
            <person name="Kiefer A.F."/>
            <person name="Nichols A."/>
            <person name="Cepeda A.J."/>
            <person name="Yan W."/>
            <person name="Fan B."/>
            <person name="Jiang Y."/>
            <person name="Adhikari A."/>
            <person name="Zheng C.-J."/>
            <person name="Schuster L."/>
            <person name="Cowan T.M."/>
            <person name="Smanski M.J."/>
            <person name="Chevrette M.G."/>
            <person name="De Carvalho L.P.S."/>
            <person name="Shen B."/>
        </authorList>
    </citation>
    <scope>NUCLEOTIDE SEQUENCE [LARGE SCALE GENOMIC DNA]</scope>
    <source>
        <strain evidence="4 5">NPDC048946</strain>
    </source>
</reference>
<accession>A0ABV3DQB3</accession>
<keyword evidence="5" id="KW-1185">Reference proteome</keyword>
<evidence type="ECO:0000256" key="2">
    <source>
        <dbReference type="SAM" id="SignalP"/>
    </source>
</evidence>
<feature type="signal peptide" evidence="2">
    <location>
        <begin position="1"/>
        <end position="48"/>
    </location>
</feature>
<feature type="domain" description="AMIN-like" evidence="3">
    <location>
        <begin position="75"/>
        <end position="201"/>
    </location>
</feature>
<name>A0ABV3DQB3_9ACTN</name>
<evidence type="ECO:0000313" key="5">
    <source>
        <dbReference type="Proteomes" id="UP001551482"/>
    </source>
</evidence>
<sequence>MHLSPTGTAPSPPRRRARVSRTTRSAVATAAAGTFVALALIPVTAANAATPAAVPRTVAAAPMTVCGEPVPAPTYLTNIRTGRHATFDRIVLDFSGGLPAYGSIGGPDKLEYCGSGQTVPLTGTEYTEITTNSAAHDENGNSTYPGARLVYTPHLTKVTGFAVTCDFEGHLNVGFATKAGVTEIRTTTLTNPSRIVVDVLH</sequence>
<feature type="region of interest" description="Disordered" evidence="1">
    <location>
        <begin position="1"/>
        <end position="21"/>
    </location>
</feature>
<dbReference type="Pfam" id="PF24837">
    <property type="entry name" value="AMIN-like"/>
    <property type="match status" value="1"/>
</dbReference>
<feature type="chain" id="PRO_5045571516" description="AMIN-like domain-containing protein" evidence="2">
    <location>
        <begin position="49"/>
        <end position="201"/>
    </location>
</feature>
<dbReference type="Proteomes" id="UP001551482">
    <property type="component" value="Unassembled WGS sequence"/>
</dbReference>
<dbReference type="RefSeq" id="WP_358360576.1">
    <property type="nucleotide sequence ID" value="NZ_JBEZFP010000105.1"/>
</dbReference>